<reference evidence="1" key="1">
    <citation type="submission" date="2022-11" db="EMBL/GenBank/DDBJ databases">
        <authorList>
            <person name="Hyden B.L."/>
            <person name="Feng K."/>
            <person name="Yates T."/>
            <person name="Jawdy S."/>
            <person name="Smart L.B."/>
            <person name="Muchero W."/>
        </authorList>
    </citation>
    <scope>NUCLEOTIDE SEQUENCE</scope>
    <source>
        <tissue evidence="1">Shoot tip</tissue>
    </source>
</reference>
<dbReference type="EMBL" id="JAPFFK010000014">
    <property type="protein sequence ID" value="KAJ6718557.1"/>
    <property type="molecule type" value="Genomic_DNA"/>
</dbReference>
<name>A0A9Q0Z242_SALPP</name>
<evidence type="ECO:0000313" key="2">
    <source>
        <dbReference type="Proteomes" id="UP001151532"/>
    </source>
</evidence>
<comment type="caution">
    <text evidence="1">The sequence shown here is derived from an EMBL/GenBank/DDBJ whole genome shotgun (WGS) entry which is preliminary data.</text>
</comment>
<organism evidence="1 2">
    <name type="scientific">Salix purpurea</name>
    <name type="common">Purple osier willow</name>
    <dbReference type="NCBI Taxonomy" id="77065"/>
    <lineage>
        <taxon>Eukaryota</taxon>
        <taxon>Viridiplantae</taxon>
        <taxon>Streptophyta</taxon>
        <taxon>Embryophyta</taxon>
        <taxon>Tracheophyta</taxon>
        <taxon>Spermatophyta</taxon>
        <taxon>Magnoliopsida</taxon>
        <taxon>eudicotyledons</taxon>
        <taxon>Gunneridae</taxon>
        <taxon>Pentapetalae</taxon>
        <taxon>rosids</taxon>
        <taxon>fabids</taxon>
        <taxon>Malpighiales</taxon>
        <taxon>Salicaceae</taxon>
        <taxon>Saliceae</taxon>
        <taxon>Salix</taxon>
    </lineage>
</organism>
<protein>
    <submittedName>
        <fullName evidence="1">Uncharacterized protein</fullName>
    </submittedName>
</protein>
<gene>
    <name evidence="1" type="ORF">OIU79_006438</name>
</gene>
<proteinExistence type="predicted"/>
<dbReference type="Proteomes" id="UP001151532">
    <property type="component" value="Chromosome 10"/>
</dbReference>
<dbReference type="AlphaFoldDB" id="A0A9Q0Z242"/>
<sequence length="58" mass="6281">MEILGFIWCWQILILLFLALGFTADKLFCVSVYSTITSGGYCCDFGVAILVVVNLAGA</sequence>
<keyword evidence="2" id="KW-1185">Reference proteome</keyword>
<evidence type="ECO:0000313" key="1">
    <source>
        <dbReference type="EMBL" id="KAJ6718557.1"/>
    </source>
</evidence>
<reference evidence="1" key="2">
    <citation type="journal article" date="2023" name="Int. J. Mol. Sci.">
        <title>De Novo Assembly and Annotation of 11 Diverse Shrub Willow (Salix) Genomes Reveals Novel Gene Organization in Sex-Linked Regions.</title>
        <authorList>
            <person name="Hyden B."/>
            <person name="Feng K."/>
            <person name="Yates T.B."/>
            <person name="Jawdy S."/>
            <person name="Cereghino C."/>
            <person name="Smart L.B."/>
            <person name="Muchero W."/>
        </authorList>
    </citation>
    <scope>NUCLEOTIDE SEQUENCE</scope>
    <source>
        <tissue evidence="1">Shoot tip</tissue>
    </source>
</reference>
<feature type="non-terminal residue" evidence="1">
    <location>
        <position position="58"/>
    </location>
</feature>
<accession>A0A9Q0Z242</accession>